<dbReference type="PANTHER" id="PTHR33936">
    <property type="entry name" value="PROTEIN CBG17840"/>
    <property type="match status" value="1"/>
</dbReference>
<dbReference type="InterPro" id="IPR052797">
    <property type="entry name" value="RegFact_GeneExpr_CellDeath"/>
</dbReference>
<reference evidence="2" key="1">
    <citation type="submission" date="2023-06" db="EMBL/GenBank/DDBJ databases">
        <title>Genomic analysis of the entomopathogenic nematode Steinernema hermaphroditum.</title>
        <authorList>
            <person name="Schwarz E.M."/>
            <person name="Heppert J.K."/>
            <person name="Baniya A."/>
            <person name="Schwartz H.T."/>
            <person name="Tan C.-H."/>
            <person name="Antoshechkin I."/>
            <person name="Sternberg P.W."/>
            <person name="Goodrich-Blair H."/>
            <person name="Dillman A.R."/>
        </authorList>
    </citation>
    <scope>NUCLEOTIDE SEQUENCE</scope>
    <source>
        <strain evidence="2">PS9179</strain>
        <tissue evidence="2">Whole animal</tissue>
    </source>
</reference>
<dbReference type="AlphaFoldDB" id="A0AA39I3Y8"/>
<feature type="domain" description="MULE transposase" evidence="1">
    <location>
        <begin position="611"/>
        <end position="706"/>
    </location>
</feature>
<comment type="caution">
    <text evidence="2">The sequence shown here is derived from an EMBL/GenBank/DDBJ whole genome shotgun (WGS) entry which is preliminary data.</text>
</comment>
<dbReference type="Proteomes" id="UP001175271">
    <property type="component" value="Unassembled WGS sequence"/>
</dbReference>
<dbReference type="PANTHER" id="PTHR33936:SF24">
    <property type="entry name" value="C2H2-TYPE DOMAIN-CONTAINING PROTEIN"/>
    <property type="match status" value="1"/>
</dbReference>
<organism evidence="2 3">
    <name type="scientific">Steinernema hermaphroditum</name>
    <dbReference type="NCBI Taxonomy" id="289476"/>
    <lineage>
        <taxon>Eukaryota</taxon>
        <taxon>Metazoa</taxon>
        <taxon>Ecdysozoa</taxon>
        <taxon>Nematoda</taxon>
        <taxon>Chromadorea</taxon>
        <taxon>Rhabditida</taxon>
        <taxon>Tylenchina</taxon>
        <taxon>Panagrolaimomorpha</taxon>
        <taxon>Strongyloidoidea</taxon>
        <taxon>Steinernematidae</taxon>
        <taxon>Steinernema</taxon>
    </lineage>
</organism>
<dbReference type="EMBL" id="JAUCMV010000002">
    <property type="protein sequence ID" value="KAK0417383.1"/>
    <property type="molecule type" value="Genomic_DNA"/>
</dbReference>
<accession>A0AA39I3Y8</accession>
<protein>
    <recommendedName>
        <fullName evidence="1">MULE transposase domain-containing protein</fullName>
    </recommendedName>
</protein>
<gene>
    <name evidence="2" type="ORF">QR680_012977</name>
</gene>
<evidence type="ECO:0000313" key="2">
    <source>
        <dbReference type="EMBL" id="KAK0417383.1"/>
    </source>
</evidence>
<name>A0AA39I3Y8_9BILA</name>
<dbReference type="InterPro" id="IPR018289">
    <property type="entry name" value="MULE_transposase_dom"/>
</dbReference>
<evidence type="ECO:0000259" key="1">
    <source>
        <dbReference type="Pfam" id="PF10551"/>
    </source>
</evidence>
<keyword evidence="3" id="KW-1185">Reference proteome</keyword>
<dbReference type="Pfam" id="PF10551">
    <property type="entry name" value="MULE"/>
    <property type="match status" value="1"/>
</dbReference>
<sequence>MESLFRDLFNTSYGLGKETRIDHEWLEGSFINSSPWSSLSFSLNSSMTTVADDQATEAAAPAIAVHQPIAQTSYCGTMRGTIAPLSRVVLERNTHKARTAQLDRPDPEPVVVNEIRMAEQRHHVKQAADSALESFVMTVLGNSVGSRTVRQMAVVRPKVPYRTREEQADIDLKKELRQPLDFLRPEQRKTIEHLSDCAKRIDLLEAFDRHVAENRARPILERVKNIADDVAHLRRLVAPYLRRAPRSSYRRELSAAINWRLECKQKEKKADMARYVKRIEQGYKLALKQRGIPYACRFLVKSPEHDEALHRVRRMFYGTSSSEREARCLGNKKLRKDLAKRRGELMHEKQPEIATYHCQLRCAYCEARLETQLAYIAHVQKHHNSNHTIERKILESEEEFQRWVASLKKRYGVDFVKRRGDKKTAAGRTVRMFCSRSGSNVKGPKLTQSGIIPKMSVRCGKDCTAFLIAHFTESNVSVEYCLEHAGHIIEAEDGKWMRLSSEDRNWILALLRDNRSAEYIVEQIGRRNEVPAYDRLQYISRRDIYDIDRRHNARNFRLDNDDLSSIRKRAGHDEDLHGFVEPTNDTGEGFCLIIGTEYQRELLLRYGREAICFDSTHNVTKYALRLVTVLVFTESGVARAAGHCLCYQESAADMLPFFKWIYERMDGIIPLFLMTDDSSAFVNAYKEAFEAASSETQHILCSWHVKRSWNRRLDVDVKDPEKREVVKQYLNKIPREKNHKKLDELISNMLTFLWNNSLQNYATYFASNYLTDERVKKWAAPYREGAVVNCNMGLERFHLLLKDDYLRFRQNKRIDELADLLIKYSTDSFRKDKHLV</sequence>
<evidence type="ECO:0000313" key="3">
    <source>
        <dbReference type="Proteomes" id="UP001175271"/>
    </source>
</evidence>
<proteinExistence type="predicted"/>